<dbReference type="InterPro" id="IPR036283">
    <property type="entry name" value="NOB1_Zf-like_sf"/>
</dbReference>
<dbReference type="HOGENOM" id="CLU_1580241_0_0_1"/>
<organism evidence="4 5">
    <name type="scientific">Helobdella robusta</name>
    <name type="common">Californian leech</name>
    <dbReference type="NCBI Taxonomy" id="6412"/>
    <lineage>
        <taxon>Eukaryota</taxon>
        <taxon>Metazoa</taxon>
        <taxon>Spiralia</taxon>
        <taxon>Lophotrochozoa</taxon>
        <taxon>Annelida</taxon>
        <taxon>Clitellata</taxon>
        <taxon>Hirudinea</taxon>
        <taxon>Rhynchobdellida</taxon>
        <taxon>Glossiphoniidae</taxon>
        <taxon>Helobdella</taxon>
    </lineage>
</organism>
<dbReference type="InParanoid" id="T1FDM0"/>
<feature type="domain" description="Nin one binding (NOB1) Zn-ribbon-like" evidence="2">
    <location>
        <begin position="103"/>
        <end position="149"/>
    </location>
</feature>
<dbReference type="Pfam" id="PF08772">
    <property type="entry name" value="Zn_ribbon_NOB1"/>
    <property type="match status" value="1"/>
</dbReference>
<evidence type="ECO:0000259" key="2">
    <source>
        <dbReference type="Pfam" id="PF08772"/>
    </source>
</evidence>
<reference evidence="4" key="3">
    <citation type="submission" date="2015-06" db="UniProtKB">
        <authorList>
            <consortium name="EnsemblMetazoa"/>
        </authorList>
    </citation>
    <scope>IDENTIFICATION</scope>
</reference>
<dbReference type="GO" id="GO:0030490">
    <property type="term" value="P:maturation of SSU-rRNA"/>
    <property type="evidence" value="ECO:0000318"/>
    <property type="project" value="GO_Central"/>
</dbReference>
<dbReference type="EMBL" id="KB097487">
    <property type="protein sequence ID" value="ESN96914.1"/>
    <property type="molecule type" value="Genomic_DNA"/>
</dbReference>
<reference evidence="3 5" key="2">
    <citation type="journal article" date="2013" name="Nature">
        <title>Insights into bilaterian evolution from three spiralian genomes.</title>
        <authorList>
            <person name="Simakov O."/>
            <person name="Marletaz F."/>
            <person name="Cho S.J."/>
            <person name="Edsinger-Gonzales E."/>
            <person name="Havlak P."/>
            <person name="Hellsten U."/>
            <person name="Kuo D.H."/>
            <person name="Larsson T."/>
            <person name="Lv J."/>
            <person name="Arendt D."/>
            <person name="Savage R."/>
            <person name="Osoegawa K."/>
            <person name="de Jong P."/>
            <person name="Grimwood J."/>
            <person name="Chapman J.A."/>
            <person name="Shapiro H."/>
            <person name="Aerts A."/>
            <person name="Otillar R.P."/>
            <person name="Terry A.Y."/>
            <person name="Boore J.L."/>
            <person name="Grigoriev I.V."/>
            <person name="Lindberg D.R."/>
            <person name="Seaver E.C."/>
            <person name="Weisblat D.A."/>
            <person name="Putnam N.H."/>
            <person name="Rokhsar D.S."/>
        </authorList>
    </citation>
    <scope>NUCLEOTIDE SEQUENCE</scope>
</reference>
<evidence type="ECO:0000256" key="1">
    <source>
        <dbReference type="SAM" id="MobiDB-lite"/>
    </source>
</evidence>
<dbReference type="STRING" id="6412.T1FDM0"/>
<accession>T1FDM0</accession>
<reference evidence="5" key="1">
    <citation type="submission" date="2012-12" db="EMBL/GenBank/DDBJ databases">
        <authorList>
            <person name="Hellsten U."/>
            <person name="Grimwood J."/>
            <person name="Chapman J.A."/>
            <person name="Shapiro H."/>
            <person name="Aerts A."/>
            <person name="Otillar R.P."/>
            <person name="Terry A.Y."/>
            <person name="Boore J.L."/>
            <person name="Simakov O."/>
            <person name="Marletaz F."/>
            <person name="Cho S.-J."/>
            <person name="Edsinger-Gonzales E."/>
            <person name="Havlak P."/>
            <person name="Kuo D.-H."/>
            <person name="Larsson T."/>
            <person name="Lv J."/>
            <person name="Arendt D."/>
            <person name="Savage R."/>
            <person name="Osoegawa K."/>
            <person name="de Jong P."/>
            <person name="Lindberg D.R."/>
            <person name="Seaver E.C."/>
            <person name="Weisblat D.A."/>
            <person name="Putnam N.H."/>
            <person name="Grigoriev I.V."/>
            <person name="Rokhsar D.S."/>
        </authorList>
    </citation>
    <scope>NUCLEOTIDE SEQUENCE</scope>
</reference>
<dbReference type="Proteomes" id="UP000015101">
    <property type="component" value="Unassembled WGS sequence"/>
</dbReference>
<dbReference type="AlphaFoldDB" id="T1FDM0"/>
<sequence length="169" mass="19142">MPRPEATRTNTLKTKRRDFINALINRGVDDRISSRRHNLDPRSHVGRLQRRVGLVNFESHQKFCFDDEMWTIENVNATNGQIVVACLTADFTMQNVLIKIGLKITKNIMKKFCSQCVNQTLQKVTMFIGQEGSVVCHLSKYKIPPARGTSRVNSKSNKTATAPTCFLTS</sequence>
<dbReference type="EMBL" id="AMQM01006535">
    <property type="status" value="NOT_ANNOTATED_CDS"/>
    <property type="molecule type" value="Genomic_DNA"/>
</dbReference>
<gene>
    <name evidence="4" type="primary">20206919</name>
    <name evidence="3" type="ORF">HELRODRAFT_178714</name>
</gene>
<feature type="region of interest" description="Disordered" evidence="1">
    <location>
        <begin position="147"/>
        <end position="169"/>
    </location>
</feature>
<feature type="compositionally biased region" description="Polar residues" evidence="1">
    <location>
        <begin position="150"/>
        <end position="169"/>
    </location>
</feature>
<dbReference type="Gene3D" id="6.20.210.10">
    <property type="entry name" value="Nin one binding (NOB1), Zn-ribbon-like"/>
    <property type="match status" value="1"/>
</dbReference>
<dbReference type="InterPro" id="IPR039907">
    <property type="entry name" value="NOB1"/>
</dbReference>
<dbReference type="EnsemblMetazoa" id="HelroT178714">
    <property type="protein sequence ID" value="HelroP178714"/>
    <property type="gene ID" value="HelroG178714"/>
</dbReference>
<protein>
    <recommendedName>
        <fullName evidence="2">Nin one binding (NOB1) Zn-ribbon-like domain-containing protein</fullName>
    </recommendedName>
</protein>
<dbReference type="RefSeq" id="XP_009025044.1">
    <property type="nucleotide sequence ID" value="XM_009026796.1"/>
</dbReference>
<dbReference type="PANTHER" id="PTHR12814:SF2">
    <property type="entry name" value="RNA-BINDING PROTEIN NOB1"/>
    <property type="match status" value="1"/>
</dbReference>
<dbReference type="CTD" id="20206919"/>
<dbReference type="GeneID" id="20206919"/>
<keyword evidence="5" id="KW-1185">Reference proteome</keyword>
<dbReference type="OrthoDB" id="446759at2759"/>
<dbReference type="SUPFAM" id="SSF144206">
    <property type="entry name" value="NOB1 zinc finger-like"/>
    <property type="match status" value="1"/>
</dbReference>
<dbReference type="GO" id="GO:0030688">
    <property type="term" value="C:preribosome, small subunit precursor"/>
    <property type="evidence" value="ECO:0000318"/>
    <property type="project" value="GO_Central"/>
</dbReference>
<evidence type="ECO:0000313" key="3">
    <source>
        <dbReference type="EMBL" id="ESN96914.1"/>
    </source>
</evidence>
<dbReference type="KEGG" id="hro:HELRODRAFT_178714"/>
<proteinExistence type="predicted"/>
<dbReference type="PANTHER" id="PTHR12814">
    <property type="entry name" value="RNA-BINDING PROTEIN NOB1"/>
    <property type="match status" value="1"/>
</dbReference>
<dbReference type="InterPro" id="IPR014881">
    <property type="entry name" value="NOB1_Zn-bd"/>
</dbReference>
<evidence type="ECO:0000313" key="5">
    <source>
        <dbReference type="Proteomes" id="UP000015101"/>
    </source>
</evidence>
<dbReference type="GO" id="GO:0004521">
    <property type="term" value="F:RNA endonuclease activity"/>
    <property type="evidence" value="ECO:0000318"/>
    <property type="project" value="GO_Central"/>
</dbReference>
<evidence type="ECO:0000313" key="4">
    <source>
        <dbReference type="EnsemblMetazoa" id="HelroP178714"/>
    </source>
</evidence>
<name>T1FDM0_HELRO</name>